<proteinExistence type="predicted"/>
<dbReference type="PANTHER" id="PTHR46462:SF3">
    <property type="entry name" value="UPSET, ISOFORM A"/>
    <property type="match status" value="1"/>
</dbReference>
<evidence type="ECO:0000313" key="4">
    <source>
        <dbReference type="EMBL" id="KJE92857.1"/>
    </source>
</evidence>
<dbReference type="InterPro" id="IPR013083">
    <property type="entry name" value="Znf_RING/FYVE/PHD"/>
</dbReference>
<dbReference type="Pfam" id="PF20826">
    <property type="entry name" value="PHD_5"/>
    <property type="match status" value="1"/>
</dbReference>
<keyword evidence="5" id="KW-1185">Reference proteome</keyword>
<keyword evidence="3" id="KW-0812">Transmembrane</keyword>
<dbReference type="InterPro" id="IPR011011">
    <property type="entry name" value="Znf_FYVE_PHD"/>
</dbReference>
<name>A0A0D2VQD5_CAPO3</name>
<gene>
    <name evidence="4" type="ORF">CAOG_003748</name>
</gene>
<dbReference type="GO" id="GO:0006325">
    <property type="term" value="P:chromatin organization"/>
    <property type="evidence" value="ECO:0007669"/>
    <property type="project" value="UniProtKB-KW"/>
</dbReference>
<feature type="compositionally biased region" description="Low complexity" evidence="2">
    <location>
        <begin position="32"/>
        <end position="59"/>
    </location>
</feature>
<organism evidence="4 5">
    <name type="scientific">Capsaspora owczarzaki (strain ATCC 30864)</name>
    <dbReference type="NCBI Taxonomy" id="595528"/>
    <lineage>
        <taxon>Eukaryota</taxon>
        <taxon>Filasterea</taxon>
        <taxon>Capsaspora</taxon>
    </lineage>
</organism>
<dbReference type="SUPFAM" id="SSF57903">
    <property type="entry name" value="FYVE/PHD zinc finger"/>
    <property type="match status" value="1"/>
</dbReference>
<dbReference type="EMBL" id="KE346364">
    <property type="protein sequence ID" value="KJE92857.1"/>
    <property type="molecule type" value="Genomic_DNA"/>
</dbReference>
<keyword evidence="3" id="KW-0472">Membrane</keyword>
<dbReference type="STRING" id="595528.A0A0D2VQD5"/>
<evidence type="ECO:0000313" key="5">
    <source>
        <dbReference type="Proteomes" id="UP000008743"/>
    </source>
</evidence>
<dbReference type="eggNOG" id="KOG4652">
    <property type="taxonomic scope" value="Eukaryota"/>
</dbReference>
<sequence length="304" mass="32271">MNGQFDLPQSDELQGAASTSDGDSPAHEHHFAQPQHPQPAATAARASPPVAPVVAQPHQQHARLEQLPLSPEISQQDGSNPAEALRPRVNLSLSKPKSVASSVASVAPAAPDAAILHQATTERASQAVPIPNGKLANLAVPSSSAAAQSASQHESPHPPQVDRAPADDLVRCPCGVSETDGRMINCDRCGYWQHGVCFGFREGRKLQLDSHLCDLCHGLAASDAPVHHRMCSASTPSTSDRKQLALLRRALSAFVNGKTRSFTLQGMSNRLGEGVFIGSVVLSRGVAGLLFLQLVLVVWKTYHF</sequence>
<protein>
    <submittedName>
        <fullName evidence="4">HORMA domain-containing protein</fullName>
    </submittedName>
</protein>
<feature type="region of interest" description="Disordered" evidence="2">
    <location>
        <begin position="1"/>
        <end position="84"/>
    </location>
</feature>
<evidence type="ECO:0000256" key="3">
    <source>
        <dbReference type="SAM" id="Phobius"/>
    </source>
</evidence>
<dbReference type="PANTHER" id="PTHR46462">
    <property type="entry name" value="UPSET, ISOFORM A"/>
    <property type="match status" value="1"/>
</dbReference>
<feature type="transmembrane region" description="Helical" evidence="3">
    <location>
        <begin position="275"/>
        <end position="299"/>
    </location>
</feature>
<dbReference type="AlphaFoldDB" id="A0A0D2VQD5"/>
<dbReference type="InParanoid" id="A0A0D2VQD5"/>
<evidence type="ECO:0000256" key="1">
    <source>
        <dbReference type="ARBA" id="ARBA00022853"/>
    </source>
</evidence>
<feature type="region of interest" description="Disordered" evidence="2">
    <location>
        <begin position="140"/>
        <end position="164"/>
    </location>
</feature>
<evidence type="ECO:0000256" key="2">
    <source>
        <dbReference type="SAM" id="MobiDB-lite"/>
    </source>
</evidence>
<reference evidence="5" key="1">
    <citation type="submission" date="2011-02" db="EMBL/GenBank/DDBJ databases">
        <title>The Genome Sequence of Capsaspora owczarzaki ATCC 30864.</title>
        <authorList>
            <person name="Russ C."/>
            <person name="Cuomo C."/>
            <person name="Burger G."/>
            <person name="Gray M.W."/>
            <person name="Holland P.W.H."/>
            <person name="King N."/>
            <person name="Lang F.B.F."/>
            <person name="Roger A.J."/>
            <person name="Ruiz-Trillo I."/>
            <person name="Young S.K."/>
            <person name="Zeng Q."/>
            <person name="Gargeya S."/>
            <person name="Alvarado L."/>
            <person name="Berlin A."/>
            <person name="Chapman S.B."/>
            <person name="Chen Z."/>
            <person name="Freedman E."/>
            <person name="Gellesch M."/>
            <person name="Goldberg J."/>
            <person name="Griggs A."/>
            <person name="Gujja S."/>
            <person name="Heilman E."/>
            <person name="Heiman D."/>
            <person name="Howarth C."/>
            <person name="Mehta T."/>
            <person name="Neiman D."/>
            <person name="Pearson M."/>
            <person name="Roberts A."/>
            <person name="Saif S."/>
            <person name="Shea T."/>
            <person name="Shenoy N."/>
            <person name="Sisk P."/>
            <person name="Stolte C."/>
            <person name="Sykes S."/>
            <person name="White J."/>
            <person name="Yandava C."/>
            <person name="Haas B."/>
            <person name="Nusbaum C."/>
            <person name="Birren B."/>
        </authorList>
    </citation>
    <scope>NUCLEOTIDE SEQUENCE</scope>
    <source>
        <strain evidence="5">ATCC 30864</strain>
    </source>
</reference>
<keyword evidence="3" id="KW-1133">Transmembrane helix</keyword>
<accession>A0A0D2VQD5</accession>
<dbReference type="OrthoDB" id="1928087at2759"/>
<dbReference type="Gene3D" id="3.30.40.10">
    <property type="entry name" value="Zinc/RING finger domain, C3HC4 (zinc finger)"/>
    <property type="match status" value="1"/>
</dbReference>
<feature type="compositionally biased region" description="Low complexity" evidence="2">
    <location>
        <begin position="142"/>
        <end position="152"/>
    </location>
</feature>
<keyword evidence="1" id="KW-0156">Chromatin regulator</keyword>
<dbReference type="Proteomes" id="UP000008743">
    <property type="component" value="Unassembled WGS sequence"/>
</dbReference>